<dbReference type="AlphaFoldDB" id="A0A136J501"/>
<accession>A0A136J501</accession>
<evidence type="ECO:0000256" key="2">
    <source>
        <dbReference type="ARBA" id="ARBA00023242"/>
    </source>
</evidence>
<feature type="domain" description="Zn(2)-C6 fungal-type" evidence="4">
    <location>
        <begin position="106"/>
        <end position="136"/>
    </location>
</feature>
<protein>
    <recommendedName>
        <fullName evidence="4">Zn(2)-C6 fungal-type domain-containing protein</fullName>
    </recommendedName>
</protein>
<dbReference type="Pfam" id="PF11951">
    <property type="entry name" value="Fungal_trans_2"/>
    <property type="match status" value="1"/>
</dbReference>
<dbReference type="GO" id="GO:0000976">
    <property type="term" value="F:transcription cis-regulatory region binding"/>
    <property type="evidence" value="ECO:0007669"/>
    <property type="project" value="TreeGrafter"/>
</dbReference>
<dbReference type="CDD" id="cd00067">
    <property type="entry name" value="GAL4"/>
    <property type="match status" value="1"/>
</dbReference>
<dbReference type="InParanoid" id="A0A136J501"/>
<dbReference type="PANTHER" id="PTHR37534">
    <property type="entry name" value="TRANSCRIPTIONAL ACTIVATOR PROTEIN UGA3"/>
    <property type="match status" value="1"/>
</dbReference>
<feature type="compositionally biased region" description="Basic and acidic residues" evidence="3">
    <location>
        <begin position="209"/>
        <end position="221"/>
    </location>
</feature>
<dbReference type="InterPro" id="IPR036864">
    <property type="entry name" value="Zn2-C6_fun-type_DNA-bd_sf"/>
</dbReference>
<dbReference type="Gene3D" id="4.10.240.10">
    <property type="entry name" value="Zn(2)-C6 fungal-type DNA-binding domain"/>
    <property type="match status" value="1"/>
</dbReference>
<dbReference type="Pfam" id="PF00172">
    <property type="entry name" value="Zn_clus"/>
    <property type="match status" value="1"/>
</dbReference>
<evidence type="ECO:0000313" key="6">
    <source>
        <dbReference type="Proteomes" id="UP000070501"/>
    </source>
</evidence>
<proteinExistence type="predicted"/>
<dbReference type="PANTHER" id="PTHR37534:SF10">
    <property type="entry name" value="ZN(II)2CYS6 TRANSCRIPTION FACTOR (EUROFUNG)"/>
    <property type="match status" value="1"/>
</dbReference>
<feature type="region of interest" description="Disordered" evidence="3">
    <location>
        <begin position="81"/>
        <end position="100"/>
    </location>
</feature>
<dbReference type="PROSITE" id="PS50048">
    <property type="entry name" value="ZN2_CY6_FUNGAL_2"/>
    <property type="match status" value="1"/>
</dbReference>
<feature type="region of interest" description="Disordered" evidence="3">
    <location>
        <begin position="137"/>
        <end position="237"/>
    </location>
</feature>
<dbReference type="PROSITE" id="PS00463">
    <property type="entry name" value="ZN2_CY6_FUNGAL_1"/>
    <property type="match status" value="1"/>
</dbReference>
<gene>
    <name evidence="5" type="ORF">Micbo1qcDRAFT_60842</name>
</gene>
<dbReference type="OrthoDB" id="5278208at2759"/>
<dbReference type="GO" id="GO:0008270">
    <property type="term" value="F:zinc ion binding"/>
    <property type="evidence" value="ECO:0007669"/>
    <property type="project" value="InterPro"/>
</dbReference>
<keyword evidence="2" id="KW-0539">Nucleus</keyword>
<feature type="compositionally biased region" description="Low complexity" evidence="3">
    <location>
        <begin position="225"/>
        <end position="237"/>
    </location>
</feature>
<dbReference type="InterPro" id="IPR001138">
    <property type="entry name" value="Zn2Cys6_DnaBD"/>
</dbReference>
<dbReference type="SMART" id="SM00066">
    <property type="entry name" value="GAL4"/>
    <property type="match status" value="1"/>
</dbReference>
<dbReference type="STRING" id="196109.A0A136J501"/>
<dbReference type="InterPro" id="IPR021858">
    <property type="entry name" value="Fun_TF"/>
</dbReference>
<sequence>MGLPPSSFGQNQDEPGISSLPQIVTGGDGYRYFGLADFSKTTDVPAYDLDSRRSPHLIHLLGSEYPSTSLSRHKMFLTTNRKDGNNRKKKSTNAGEQVKHRRTRSGCLTCRGRRVKCDESHPVCQRCRKGNRECVYPESAATEDTESGAAKKNGQAAGRKRTAQATLAGLDEEPETDRLSTEPEDDICDDHPQINQSMTKRRHKTPRSLQERDRTRSRADSETPSCNSSKSWSASDSSTRGAKLTYVAHHPPRAGKAWDWAHLDKKIRFYLDYYTQHITYMDYGLISDPDDFFGSTLLQMATFEGNEALLYGVVAFSAYHYALRDVKGQFEEFLKFYNDSVTRVLQTFARNEDSTLSTLVTLLQLNTIESNFSDFPQLSSHHRAASELILRLYTPAMVCEAPVRTALLWYLHFDNLMLFWSNSQPLIPRDYLQALVDFCLQQGDSPPEIKDWTTEAGYVQLCLISYDIADHRSRLRLGVTAKSQHYEEREIIDRQLYQWRQNLDPNLTDSRCLVLEQEPDSLLAPVGAKVTESADTFSAPLLTTTLLIAQWNFITLMHESDNDVAPPSHISEALSERALRICRAWAFVGRLSPSASSACTSLIAPLKMAVLFLPRNGQYNQWVRESLAMTELQGVMMAKPVRACMANVLNDHTCLDWWLPQDEGKTTAVRNARTMADERWALNAPRDNTNRNVMLELSAALLGLNGDFTTEDDER</sequence>
<dbReference type="GO" id="GO:0045944">
    <property type="term" value="P:positive regulation of transcription by RNA polymerase II"/>
    <property type="evidence" value="ECO:0007669"/>
    <property type="project" value="TreeGrafter"/>
</dbReference>
<evidence type="ECO:0000256" key="1">
    <source>
        <dbReference type="ARBA" id="ARBA00004123"/>
    </source>
</evidence>
<feature type="region of interest" description="Disordered" evidence="3">
    <location>
        <begin position="1"/>
        <end position="21"/>
    </location>
</feature>
<evidence type="ECO:0000256" key="3">
    <source>
        <dbReference type="SAM" id="MobiDB-lite"/>
    </source>
</evidence>
<reference evidence="6" key="1">
    <citation type="submission" date="2016-02" db="EMBL/GenBank/DDBJ databases">
        <title>Draft genome sequence of Microdochium bolleyi, a fungal endophyte of beachgrass.</title>
        <authorList>
            <consortium name="DOE Joint Genome Institute"/>
            <person name="David A.S."/>
            <person name="May G."/>
            <person name="Haridas S."/>
            <person name="Lim J."/>
            <person name="Wang M."/>
            <person name="Labutti K."/>
            <person name="Lipzen A."/>
            <person name="Barry K."/>
            <person name="Grigoriev I.V."/>
        </authorList>
    </citation>
    <scope>NUCLEOTIDE SEQUENCE [LARGE SCALE GENOMIC DNA]</scope>
    <source>
        <strain evidence="6">J235TASD1</strain>
    </source>
</reference>
<comment type="subcellular location">
    <subcellularLocation>
        <location evidence="1">Nucleus</location>
    </subcellularLocation>
</comment>
<dbReference type="Proteomes" id="UP000070501">
    <property type="component" value="Unassembled WGS sequence"/>
</dbReference>
<dbReference type="EMBL" id="KQ964249">
    <property type="protein sequence ID" value="KXJ92280.1"/>
    <property type="molecule type" value="Genomic_DNA"/>
</dbReference>
<evidence type="ECO:0000313" key="5">
    <source>
        <dbReference type="EMBL" id="KXJ92280.1"/>
    </source>
</evidence>
<name>A0A136J501_9PEZI</name>
<dbReference type="SUPFAM" id="SSF57701">
    <property type="entry name" value="Zn2/Cys6 DNA-binding domain"/>
    <property type="match status" value="1"/>
</dbReference>
<keyword evidence="6" id="KW-1185">Reference proteome</keyword>
<evidence type="ECO:0000259" key="4">
    <source>
        <dbReference type="PROSITE" id="PS50048"/>
    </source>
</evidence>
<dbReference type="GO" id="GO:0005634">
    <property type="term" value="C:nucleus"/>
    <property type="evidence" value="ECO:0007669"/>
    <property type="project" value="UniProtKB-SubCell"/>
</dbReference>
<organism evidence="5 6">
    <name type="scientific">Microdochium bolleyi</name>
    <dbReference type="NCBI Taxonomy" id="196109"/>
    <lineage>
        <taxon>Eukaryota</taxon>
        <taxon>Fungi</taxon>
        <taxon>Dikarya</taxon>
        <taxon>Ascomycota</taxon>
        <taxon>Pezizomycotina</taxon>
        <taxon>Sordariomycetes</taxon>
        <taxon>Xylariomycetidae</taxon>
        <taxon>Xylariales</taxon>
        <taxon>Microdochiaceae</taxon>
        <taxon>Microdochium</taxon>
    </lineage>
</organism>
<dbReference type="GO" id="GO:0000981">
    <property type="term" value="F:DNA-binding transcription factor activity, RNA polymerase II-specific"/>
    <property type="evidence" value="ECO:0007669"/>
    <property type="project" value="InterPro"/>
</dbReference>